<dbReference type="SUPFAM" id="SSF54236">
    <property type="entry name" value="Ubiquitin-like"/>
    <property type="match status" value="3"/>
</dbReference>
<dbReference type="RefSeq" id="XP_018008280.2">
    <property type="nucleotide sequence ID" value="XM_018152791.2"/>
</dbReference>
<protein>
    <submittedName>
        <fullName evidence="4">FAS-associated factor 1-like</fullName>
    </submittedName>
</protein>
<accession>A0A8B7N3W2</accession>
<dbReference type="Gene3D" id="3.10.20.90">
    <property type="entry name" value="Phosphatidylinositol 3-kinase Catalytic Subunit, Chain A, domain 1"/>
    <property type="match status" value="3"/>
</dbReference>
<proteinExistence type="predicted"/>
<feature type="compositionally biased region" description="Basic and acidic residues" evidence="1">
    <location>
        <begin position="315"/>
        <end position="329"/>
    </location>
</feature>
<dbReference type="OMA" id="INYLIVE"/>
<dbReference type="InterPro" id="IPR006577">
    <property type="entry name" value="UAS"/>
</dbReference>
<dbReference type="GO" id="GO:0036503">
    <property type="term" value="P:ERAD pathway"/>
    <property type="evidence" value="ECO:0007669"/>
    <property type="project" value="TreeGrafter"/>
</dbReference>
<dbReference type="PANTHER" id="PTHR23322">
    <property type="entry name" value="FAS-ASSOCIATED PROTEIN"/>
    <property type="match status" value="1"/>
</dbReference>
<feature type="domain" description="UBX" evidence="2">
    <location>
        <begin position="732"/>
        <end position="809"/>
    </location>
</feature>
<dbReference type="SMART" id="SM00166">
    <property type="entry name" value="UBX"/>
    <property type="match status" value="1"/>
</dbReference>
<dbReference type="GO" id="GO:0005634">
    <property type="term" value="C:nucleus"/>
    <property type="evidence" value="ECO:0007669"/>
    <property type="project" value="TreeGrafter"/>
</dbReference>
<dbReference type="Gene3D" id="1.10.8.10">
    <property type="entry name" value="DNA helicase RuvA subunit, C-terminal domain"/>
    <property type="match status" value="1"/>
</dbReference>
<evidence type="ECO:0000313" key="4">
    <source>
        <dbReference type="RefSeq" id="XP_018008280.2"/>
    </source>
</evidence>
<evidence type="ECO:0000256" key="1">
    <source>
        <dbReference type="SAM" id="MobiDB-lite"/>
    </source>
</evidence>
<dbReference type="GO" id="GO:0005783">
    <property type="term" value="C:endoplasmic reticulum"/>
    <property type="evidence" value="ECO:0007669"/>
    <property type="project" value="TreeGrafter"/>
</dbReference>
<keyword evidence="3" id="KW-1185">Reference proteome</keyword>
<sequence length="812" mass="88687">MTSRCQNVSVGQEQLQGKAVSGIEDVGEAFMRLEKANWNLSDAYTSMQAVPFLHNAGFPSSHEVVDLDSPGDLPSPLLPSVIPISTNHTEAVAPAGASTSTDPEEVLHININVLMGGLSGSGLFPLEVPKTTTVGELKSTLYQLLGILPCKQVLLGFTEDVTDVTLVTSKILGPDHTLSLDTTTPDTAVIQTRSTASSVPEVMEIGESSKAPASVHSFSNDLHDLPGSSVGRSAFTRFEKNTFRPFSNHSRPSSSSYTSFTSAIEPPSGKACSSSSSFSTKELNSSFNHSRIKKSTTHGDSESKFSNKSSNRKCVKSDSDSDDTSDRQSKNFSSSSGRSSREKKLFILHIKDTTNNKEYQLSFQGHKTVGQVKQDVFDITDIHVHRQKWIGWPSGISDGSTLSRSGVGQTAELSVSRGSPAAVRAAGTADKKTSAEAVDSDSGSDDFEDAAGLLPDEDDDSFLEMMDSSAMETKSKSLLPAGFSGGEVQCVEHFAKEFGNRYGCSLAPLFFQGPLKEAMDQSVMLPAAQRRMLAIYIHHDGSVLANVFCSEILCQSATVSFLADNFVLWGWDISHPQHRDRLVSIISSGIGSAAGITVRGFGIEQLPALMLLTRSRGSCEVLSVIYACNSSLDELVTSLMEAVDVFEGTRQAEVTEDVQRLSRQAIMDDQDAAYQESLRADRAKAEAKRQQEEDEQREQQRQECIRQHEQQITEKLRASLESTLPPEPSDHNSADVTVMRFRHPGTDQFIRAFTLDTALQVVLNYLHVQGFPADQYKFLQSWPRRDLASLNVSKSLREFSIPHQETITIEER</sequence>
<dbReference type="InterPro" id="IPR029071">
    <property type="entry name" value="Ubiquitin-like_domsf"/>
</dbReference>
<dbReference type="SUPFAM" id="SSF52833">
    <property type="entry name" value="Thioredoxin-like"/>
    <property type="match status" value="1"/>
</dbReference>
<dbReference type="Gene3D" id="3.40.30.10">
    <property type="entry name" value="Glutaredoxin"/>
    <property type="match status" value="1"/>
</dbReference>
<dbReference type="PROSITE" id="PS50033">
    <property type="entry name" value="UBX"/>
    <property type="match status" value="1"/>
</dbReference>
<feature type="region of interest" description="Disordered" evidence="1">
    <location>
        <begin position="411"/>
        <end position="446"/>
    </location>
</feature>
<feature type="region of interest" description="Disordered" evidence="1">
    <location>
        <begin position="285"/>
        <end position="338"/>
    </location>
</feature>
<dbReference type="GeneID" id="108665980"/>
<name>A0A8B7N3W2_HYAAZ</name>
<dbReference type="InterPro" id="IPR050730">
    <property type="entry name" value="UBX_domain-protein"/>
</dbReference>
<feature type="region of interest" description="Disordered" evidence="1">
    <location>
        <begin position="679"/>
        <end position="703"/>
    </location>
</feature>
<evidence type="ECO:0000259" key="2">
    <source>
        <dbReference type="PROSITE" id="PS50033"/>
    </source>
</evidence>
<dbReference type="InterPro" id="IPR001012">
    <property type="entry name" value="UBX_dom"/>
</dbReference>
<gene>
    <name evidence="4" type="primary">LOC108665980</name>
</gene>
<dbReference type="PANTHER" id="PTHR23322:SF96">
    <property type="entry name" value="FAS-ASSOCIATED FACTOR 1"/>
    <property type="match status" value="1"/>
</dbReference>
<dbReference type="SMART" id="SM00594">
    <property type="entry name" value="UAS"/>
    <property type="match status" value="1"/>
</dbReference>
<dbReference type="Proteomes" id="UP000694843">
    <property type="component" value="Unplaced"/>
</dbReference>
<dbReference type="OrthoDB" id="1920064at2759"/>
<dbReference type="GO" id="GO:0043130">
    <property type="term" value="F:ubiquitin binding"/>
    <property type="evidence" value="ECO:0007669"/>
    <property type="project" value="TreeGrafter"/>
</dbReference>
<dbReference type="Pfam" id="PF21021">
    <property type="entry name" value="FAF1"/>
    <property type="match status" value="1"/>
</dbReference>
<dbReference type="InterPro" id="IPR049483">
    <property type="entry name" value="FAF1_2-like_UAS"/>
</dbReference>
<reference evidence="4" key="1">
    <citation type="submission" date="2025-08" db="UniProtKB">
        <authorList>
            <consortium name="RefSeq"/>
        </authorList>
    </citation>
    <scope>IDENTIFICATION</scope>
    <source>
        <tissue evidence="4">Whole organism</tissue>
    </source>
</reference>
<dbReference type="KEGG" id="hazt:108665980"/>
<evidence type="ECO:0000313" key="3">
    <source>
        <dbReference type="Proteomes" id="UP000694843"/>
    </source>
</evidence>
<dbReference type="Pfam" id="PF00789">
    <property type="entry name" value="UBX"/>
    <property type="match status" value="1"/>
</dbReference>
<dbReference type="InterPro" id="IPR036249">
    <property type="entry name" value="Thioredoxin-like_sf"/>
</dbReference>
<organism evidence="3 4">
    <name type="scientific">Hyalella azteca</name>
    <name type="common">Amphipod</name>
    <dbReference type="NCBI Taxonomy" id="294128"/>
    <lineage>
        <taxon>Eukaryota</taxon>
        <taxon>Metazoa</taxon>
        <taxon>Ecdysozoa</taxon>
        <taxon>Arthropoda</taxon>
        <taxon>Crustacea</taxon>
        <taxon>Multicrustacea</taxon>
        <taxon>Malacostraca</taxon>
        <taxon>Eumalacostraca</taxon>
        <taxon>Peracarida</taxon>
        <taxon>Amphipoda</taxon>
        <taxon>Senticaudata</taxon>
        <taxon>Talitrida</taxon>
        <taxon>Talitroidea</taxon>
        <taxon>Hyalellidae</taxon>
        <taxon>Hyalella</taxon>
    </lineage>
</organism>
<dbReference type="AlphaFoldDB" id="A0A8B7N3W2"/>